<dbReference type="InterPro" id="IPR011989">
    <property type="entry name" value="ARM-like"/>
</dbReference>
<evidence type="ECO:0000313" key="1">
    <source>
        <dbReference type="EMBL" id="GAA0167499.1"/>
    </source>
</evidence>
<dbReference type="Gene3D" id="1.25.10.10">
    <property type="entry name" value="Leucine-rich Repeat Variant"/>
    <property type="match status" value="1"/>
</dbReference>
<dbReference type="AlphaFoldDB" id="A0AAV3QV27"/>
<reference evidence="1 2" key="1">
    <citation type="submission" date="2024-01" db="EMBL/GenBank/DDBJ databases">
        <title>The complete chloroplast genome sequence of Lithospermum erythrorhizon: insights into the phylogenetic relationship among Boraginaceae species and the maternal lineages of purple gromwells.</title>
        <authorList>
            <person name="Okada T."/>
            <person name="Watanabe K."/>
        </authorList>
    </citation>
    <scope>NUCLEOTIDE SEQUENCE [LARGE SCALE GENOMIC DNA]</scope>
</reference>
<organism evidence="1 2">
    <name type="scientific">Lithospermum erythrorhizon</name>
    <name type="common">Purple gromwell</name>
    <name type="synonym">Lithospermum officinale var. erythrorhizon</name>
    <dbReference type="NCBI Taxonomy" id="34254"/>
    <lineage>
        <taxon>Eukaryota</taxon>
        <taxon>Viridiplantae</taxon>
        <taxon>Streptophyta</taxon>
        <taxon>Embryophyta</taxon>
        <taxon>Tracheophyta</taxon>
        <taxon>Spermatophyta</taxon>
        <taxon>Magnoliopsida</taxon>
        <taxon>eudicotyledons</taxon>
        <taxon>Gunneridae</taxon>
        <taxon>Pentapetalae</taxon>
        <taxon>asterids</taxon>
        <taxon>lamiids</taxon>
        <taxon>Boraginales</taxon>
        <taxon>Boraginaceae</taxon>
        <taxon>Boraginoideae</taxon>
        <taxon>Lithospermeae</taxon>
        <taxon>Lithospermum</taxon>
    </lineage>
</organism>
<keyword evidence="2" id="KW-1185">Reference proteome</keyword>
<sequence length="101" mass="11402">MSHNHPSPSVVIVVLDTLGNLSDMLIGRFLGNRELLDVLTDLLQTSEETVRFYYFQALSALIDLGDLVQWNNYVATLLDKAKSLDENTTTSWAAEELFRNL</sequence>
<dbReference type="EMBL" id="BAABME010023192">
    <property type="protein sequence ID" value="GAA0167499.1"/>
    <property type="molecule type" value="Genomic_DNA"/>
</dbReference>
<protein>
    <submittedName>
        <fullName evidence="1">Uncharacterized protein</fullName>
    </submittedName>
</protein>
<proteinExistence type="predicted"/>
<dbReference type="InterPro" id="IPR016024">
    <property type="entry name" value="ARM-type_fold"/>
</dbReference>
<name>A0AAV3QV27_LITER</name>
<gene>
    <name evidence="1" type="ORF">LIER_40388</name>
</gene>
<dbReference type="Proteomes" id="UP001454036">
    <property type="component" value="Unassembled WGS sequence"/>
</dbReference>
<comment type="caution">
    <text evidence="1">The sequence shown here is derived from an EMBL/GenBank/DDBJ whole genome shotgun (WGS) entry which is preliminary data.</text>
</comment>
<evidence type="ECO:0000313" key="2">
    <source>
        <dbReference type="Proteomes" id="UP001454036"/>
    </source>
</evidence>
<accession>A0AAV3QV27</accession>
<dbReference type="SUPFAM" id="SSF48371">
    <property type="entry name" value="ARM repeat"/>
    <property type="match status" value="1"/>
</dbReference>